<sequence>MWDERRGCHVQNRGTLMVVSAHAADFVWRAGGAIALYSDRGWTVRVLCLTYGERGESARLWKEGKSLDEIKRIRREEAERAADILGAEVRFLDVGDYPIEVTPDLRDALVQEFRKYRPDVLLSHTFVDPYNADHPRTAELVREARILAQAHGYPSEYPPIGAPQLYSFEPHQPEQCQFRIDLLLDITPVFEKKRQAMECMEAQEHLWAYYTDLAKRRGVQAGRNSGQPIVYAEAYQRVFPSVGGEFV</sequence>
<dbReference type="InterPro" id="IPR003737">
    <property type="entry name" value="GlcNAc_PI_deacetylase-related"/>
</dbReference>
<evidence type="ECO:0000313" key="1">
    <source>
        <dbReference type="EMBL" id="AEJ43439.1"/>
    </source>
</evidence>
<dbReference type="EMBL" id="CP002902">
    <property type="protein sequence ID" value="AEJ43439.1"/>
    <property type="molecule type" value="Genomic_DNA"/>
</dbReference>
<dbReference type="Gene3D" id="3.40.50.10320">
    <property type="entry name" value="LmbE-like"/>
    <property type="match status" value="1"/>
</dbReference>
<gene>
    <name evidence="1" type="ordered locus">TC41_1507</name>
</gene>
<dbReference type="Proteomes" id="UP000000292">
    <property type="component" value="Chromosome"/>
</dbReference>
<dbReference type="SUPFAM" id="SSF102588">
    <property type="entry name" value="LmbE-like"/>
    <property type="match status" value="1"/>
</dbReference>
<dbReference type="PANTHER" id="PTHR12993:SF29">
    <property type="entry name" value="BLR3841 PROTEIN"/>
    <property type="match status" value="1"/>
</dbReference>
<dbReference type="AlphaFoldDB" id="F8IJB9"/>
<accession>F8IJB9</accession>
<dbReference type="KEGG" id="aad:TC41_1507"/>
<dbReference type="GO" id="GO:0016811">
    <property type="term" value="F:hydrolase activity, acting on carbon-nitrogen (but not peptide) bonds, in linear amides"/>
    <property type="evidence" value="ECO:0007669"/>
    <property type="project" value="TreeGrafter"/>
</dbReference>
<reference evidence="2" key="2">
    <citation type="submission" date="2011-06" db="EMBL/GenBank/DDBJ databases">
        <title>The complete genome sequence of Alicyclobacillus acidocaldarius sp. Tc-4-1.</title>
        <authorList>
            <person name="Chen Y."/>
            <person name="He Y."/>
            <person name="Dong Z."/>
            <person name="Hu S."/>
        </authorList>
    </citation>
    <scope>NUCLEOTIDE SEQUENCE [LARGE SCALE GENOMIC DNA]</scope>
    <source>
        <strain evidence="2">Tc-4-1</strain>
    </source>
</reference>
<proteinExistence type="predicted"/>
<evidence type="ECO:0000313" key="2">
    <source>
        <dbReference type="Proteomes" id="UP000000292"/>
    </source>
</evidence>
<dbReference type="HOGENOM" id="CLU_049311_1_0_9"/>
<organism evidence="1 2">
    <name type="scientific">Alicyclobacillus acidocaldarius (strain Tc-4-1)</name>
    <name type="common">Bacillus acidocaldarius</name>
    <dbReference type="NCBI Taxonomy" id="1048834"/>
    <lineage>
        <taxon>Bacteria</taxon>
        <taxon>Bacillati</taxon>
        <taxon>Bacillota</taxon>
        <taxon>Bacilli</taxon>
        <taxon>Bacillales</taxon>
        <taxon>Alicyclobacillaceae</taxon>
        <taxon>Alicyclobacillus</taxon>
    </lineage>
</organism>
<dbReference type="PANTHER" id="PTHR12993">
    <property type="entry name" value="N-ACETYLGLUCOSAMINYL-PHOSPHATIDYLINOSITOL DE-N-ACETYLASE-RELATED"/>
    <property type="match status" value="1"/>
</dbReference>
<dbReference type="eggNOG" id="COG2120">
    <property type="taxonomic scope" value="Bacteria"/>
</dbReference>
<dbReference type="PATRIC" id="fig|1048834.4.peg.1430"/>
<dbReference type="InterPro" id="IPR024078">
    <property type="entry name" value="LmbE-like_dom_sf"/>
</dbReference>
<dbReference type="Pfam" id="PF02585">
    <property type="entry name" value="PIG-L"/>
    <property type="match status" value="1"/>
</dbReference>
<reference evidence="1 2" key="1">
    <citation type="journal article" date="2011" name="J. Bacteriol.">
        <title>Complete Genome Sequence of Alicyclobacillus acidocaldarius Strain Tc-4-1.</title>
        <authorList>
            <person name="Chen Y."/>
            <person name="He Y."/>
            <person name="Zhang B."/>
            <person name="Yang J."/>
            <person name="Li W."/>
            <person name="Dong Z."/>
            <person name="Hu S."/>
        </authorList>
    </citation>
    <scope>NUCLEOTIDE SEQUENCE [LARGE SCALE GENOMIC DNA]</scope>
    <source>
        <strain evidence="1 2">Tc-4-1</strain>
    </source>
</reference>
<protein>
    <submittedName>
        <fullName evidence="1">LmbE family protein</fullName>
    </submittedName>
</protein>
<name>F8IJB9_ALIAT</name>
<dbReference type="STRING" id="1048834.TC41_1507"/>